<reference evidence="6 7" key="1">
    <citation type="submission" date="2022-09" db="EMBL/GenBank/DDBJ databases">
        <authorList>
            <person name="Palmer J.M."/>
        </authorList>
    </citation>
    <scope>NUCLEOTIDE SEQUENCE [LARGE SCALE GENOMIC DNA]</scope>
    <source>
        <strain evidence="6 7">DSM 7382</strain>
    </source>
</reference>
<feature type="compositionally biased region" description="Basic and acidic residues" evidence="4">
    <location>
        <begin position="714"/>
        <end position="723"/>
    </location>
</feature>
<evidence type="ECO:0000256" key="3">
    <source>
        <dbReference type="PROSITE-ProRule" id="PRU00781"/>
    </source>
</evidence>
<dbReference type="CDD" id="cd17300">
    <property type="entry name" value="PIPKc_PIKfyve"/>
    <property type="match status" value="1"/>
</dbReference>
<keyword evidence="1 3" id="KW-0547">Nucleotide-binding</keyword>
<feature type="region of interest" description="Disordered" evidence="4">
    <location>
        <begin position="94"/>
        <end position="145"/>
    </location>
</feature>
<feature type="region of interest" description="Disordered" evidence="4">
    <location>
        <begin position="1"/>
        <end position="26"/>
    </location>
</feature>
<feature type="region of interest" description="Disordered" evidence="4">
    <location>
        <begin position="763"/>
        <end position="857"/>
    </location>
</feature>
<dbReference type="SMART" id="SM00330">
    <property type="entry name" value="PIPKc"/>
    <property type="match status" value="1"/>
</dbReference>
<dbReference type="InterPro" id="IPR027483">
    <property type="entry name" value="PInositol-4-P-4/5-kinase_C_sf"/>
</dbReference>
<keyword evidence="2 3" id="KW-0067">ATP-binding</keyword>
<feature type="compositionally biased region" description="Polar residues" evidence="4">
    <location>
        <begin position="810"/>
        <end position="827"/>
    </location>
</feature>
<dbReference type="InterPro" id="IPR027484">
    <property type="entry name" value="PInositol-4-P-5-kinase_N"/>
</dbReference>
<dbReference type="GO" id="GO:0046854">
    <property type="term" value="P:phosphatidylinositol phosphate biosynthetic process"/>
    <property type="evidence" value="ECO:0007669"/>
    <property type="project" value="TreeGrafter"/>
</dbReference>
<feature type="compositionally biased region" description="Basic and acidic residues" evidence="4">
    <location>
        <begin position="102"/>
        <end position="115"/>
    </location>
</feature>
<feature type="compositionally biased region" description="Basic and acidic residues" evidence="4">
    <location>
        <begin position="362"/>
        <end position="371"/>
    </location>
</feature>
<feature type="region of interest" description="Disordered" evidence="4">
    <location>
        <begin position="495"/>
        <end position="525"/>
    </location>
</feature>
<dbReference type="Pfam" id="PF01504">
    <property type="entry name" value="PIP5K"/>
    <property type="match status" value="2"/>
</dbReference>
<evidence type="ECO:0000313" key="6">
    <source>
        <dbReference type="EMBL" id="KAK7682038.1"/>
    </source>
</evidence>
<feature type="region of interest" description="Disordered" evidence="4">
    <location>
        <begin position="1137"/>
        <end position="1224"/>
    </location>
</feature>
<feature type="compositionally biased region" description="Polar residues" evidence="4">
    <location>
        <begin position="1169"/>
        <end position="1181"/>
    </location>
</feature>
<feature type="compositionally biased region" description="Basic and acidic residues" evidence="4">
    <location>
        <begin position="1137"/>
        <end position="1148"/>
    </location>
</feature>
<dbReference type="Gene3D" id="3.30.810.10">
    <property type="entry name" value="2-Layer Sandwich"/>
    <property type="match status" value="1"/>
</dbReference>
<accession>A0AAW0FWP9</accession>
<keyword evidence="3" id="KW-0808">Transferase</keyword>
<dbReference type="EMBL" id="JASBNA010000038">
    <property type="protein sequence ID" value="KAK7682038.1"/>
    <property type="molecule type" value="Genomic_DNA"/>
</dbReference>
<dbReference type="GO" id="GO:0005524">
    <property type="term" value="F:ATP binding"/>
    <property type="evidence" value="ECO:0007669"/>
    <property type="project" value="UniProtKB-UniRule"/>
</dbReference>
<dbReference type="Proteomes" id="UP001385951">
    <property type="component" value="Unassembled WGS sequence"/>
</dbReference>
<dbReference type="InterPro" id="IPR044769">
    <property type="entry name" value="PIKfyve_PIPKc"/>
</dbReference>
<evidence type="ECO:0000259" key="5">
    <source>
        <dbReference type="PROSITE" id="PS51455"/>
    </source>
</evidence>
<dbReference type="GO" id="GO:0000285">
    <property type="term" value="F:1-phosphatidylinositol-3-phosphate 5-kinase activity"/>
    <property type="evidence" value="ECO:0007669"/>
    <property type="project" value="InterPro"/>
</dbReference>
<protein>
    <recommendedName>
        <fullName evidence="5">PIPK domain-containing protein</fullName>
    </recommendedName>
</protein>
<feature type="domain" description="PIPK" evidence="5">
    <location>
        <begin position="1218"/>
        <end position="1540"/>
    </location>
</feature>
<dbReference type="InterPro" id="IPR002498">
    <property type="entry name" value="PInositol-4-P-4/5-kinase_core"/>
</dbReference>
<dbReference type="GO" id="GO:0010008">
    <property type="term" value="C:endosome membrane"/>
    <property type="evidence" value="ECO:0007669"/>
    <property type="project" value="TreeGrafter"/>
</dbReference>
<comment type="caution">
    <text evidence="6">The sequence shown here is derived from an EMBL/GenBank/DDBJ whole genome shotgun (WGS) entry which is preliminary data.</text>
</comment>
<keyword evidence="3" id="KW-0418">Kinase</keyword>
<evidence type="ECO:0000256" key="4">
    <source>
        <dbReference type="SAM" id="MobiDB-lite"/>
    </source>
</evidence>
<dbReference type="PROSITE" id="PS51455">
    <property type="entry name" value="PIPK"/>
    <property type="match status" value="1"/>
</dbReference>
<name>A0AAW0FWP9_9APHY</name>
<organism evidence="6 7">
    <name type="scientific">Cerrena zonata</name>
    <dbReference type="NCBI Taxonomy" id="2478898"/>
    <lineage>
        <taxon>Eukaryota</taxon>
        <taxon>Fungi</taxon>
        <taxon>Dikarya</taxon>
        <taxon>Basidiomycota</taxon>
        <taxon>Agaricomycotina</taxon>
        <taxon>Agaricomycetes</taxon>
        <taxon>Polyporales</taxon>
        <taxon>Cerrenaceae</taxon>
        <taxon>Cerrena</taxon>
    </lineage>
</organism>
<feature type="region of interest" description="Disordered" evidence="4">
    <location>
        <begin position="343"/>
        <end position="373"/>
    </location>
</feature>
<sequence length="1567" mass="173065">MDKPLPNIPAAPSRNTRSGPNLNNLSIEGRNHLRRFILQTLDEETNNLPEHEVWAEVLDGALRQLGESITSGGWLPGIRRARILRNAQENQKVVVRFSSESGKGDKEEGQGKPDSAEQQPLSTAAPKVQDDLPSTTSLQTPEDKRKKAFESLKSFTSKPVVPVPKPTAKHVLLTTAPFGSTDASAELDYEILRSNAGCIFSPRVFMFPHDNSEGDAAILYGLSGWLDTPPEDGSLQVVGGTFTFLGLSSTSEYASLVKILRLSIFFFLSLVLEQHMLSDSHVTLHFQKPAIPFPEPGPVQRTMSASSVGSRHRKDPVSGLWAYLSKKKDNILHRAIHIGPTPPLIRSGSLDLTPSRSKPHPRTSDDSEAPRPRKLSFIADFRPSFLSQREPESTPSEIPPFESTLSLLKRYEDMLSTSPGVKFSPPLILVRLAERERSDPKRKLTGDEKAALSSLLGWAGRREPAKHMVGTCGFVRQQGISLLYSEHVPMTSAIASRASTPSSSSSQSSSSISLPPPSIPPKLTHCGSRRNWVTYRFYDEHDKSLGDTVTHLCASADDPCREPGCGFKRGQHEIRWIHGGTRIVVNTSSPNTTDEKGTESDDDLPRMWESCALCQKKSPVVRMQDGTYLLSFAKYIEILVYSSTIFRLAKPLCEHTTYSHRRHSSASKDPLLPNMRFNIVRSFSWKGKIISFTLSPVHDIYEVSVPRLQIMKGRPGEKNDDMTPPKPEVPVLPDDDRRKLRREIMKFWQGLSDHMDSLENNFAHEDPEHYNSKSLPRLPSSDDAYESDDGAITPKVGTSRLPSRPPNTPRTPESTSTPQQASSNTNAYPLPGSRDRSDTLPASDQAAGTSSTLSTSSLATSSAASSAEIDSLHRLTNLRHTFQKTERTLYTELSHTPEASLNDVRRSFQSAARGATKRLSAWETKHAANVGDHSLLPTDLEPDWWQSGCHAVPGGNVIVRENDWGSIIAFTLSSLDYHRELANLSAPNVRSISGTVAPPSTPDAAPRPSFLSKTVPGKWFAQATPQLDPDQEGVVWHEPEAYSAVISRKEHPRDPASLLMTIPDVLRQKNVQDNNGSTPSRFATLGLSSSKLALHVPPPPSAWAKPEVQISMDAADGKLSSSPVDAIDKLLHELDGAPELSESRRNSDMDSYGSSSFVETNIRRGKASSIMSTGSDTPTIGRSSNRHSSSTPPPPPPKDNSTPVPGTPIDENGNPTPTKSSISTSLTNTLSAAFRYMVKAGEMQPPPKHHHGLLHTASPAIDERPHIKYDWTIGKRLKFSCTIYYAKQFDSLRKRCGISDLFLKSLSRSENWFAEGGKSKSNFWKTSDDQFIIKTLVNAWNVADLQVLIDLGPSYFRHMDATANKPTVLAKLLGFYTVEIRNLETGAIQAKADLLVMENLFYSQRIARTFDLKGIQGRRVKAAPHGASESKTLFDGDWIEGQQKALTLLHPHSKFILDEAIRADCEFLAKSNIMDYSLLLGVCEERKLLACGLVDTIGSYTFAKTLEYKAKQGLNSGKEVTVVPPTEYQHRFVNAMDNYFLACPDRWTRPMDDTKVPNDCRQLPSVL</sequence>
<dbReference type="PANTHER" id="PTHR45748">
    <property type="entry name" value="1-PHOSPHATIDYLINOSITOL 3-PHOSPHATE 5-KINASE-RELATED"/>
    <property type="match status" value="1"/>
</dbReference>
<feature type="compositionally biased region" description="Low complexity" evidence="4">
    <location>
        <begin position="495"/>
        <end position="513"/>
    </location>
</feature>
<evidence type="ECO:0000256" key="2">
    <source>
        <dbReference type="ARBA" id="ARBA00022840"/>
    </source>
</evidence>
<evidence type="ECO:0000313" key="7">
    <source>
        <dbReference type="Proteomes" id="UP001385951"/>
    </source>
</evidence>
<feature type="compositionally biased region" description="Polar residues" evidence="4">
    <location>
        <begin position="13"/>
        <end position="26"/>
    </location>
</feature>
<gene>
    <name evidence="6" type="ORF">QCA50_015002</name>
</gene>
<feature type="region of interest" description="Disordered" evidence="4">
    <location>
        <begin position="295"/>
        <end position="314"/>
    </location>
</feature>
<proteinExistence type="predicted"/>
<dbReference type="Gene3D" id="3.30.800.10">
    <property type="entry name" value="Phosphatidylinositol Phosphate Kinase II Beta"/>
    <property type="match status" value="1"/>
</dbReference>
<feature type="region of interest" description="Disordered" evidence="4">
    <location>
        <begin position="712"/>
        <end position="736"/>
    </location>
</feature>
<evidence type="ECO:0000256" key="1">
    <source>
        <dbReference type="ARBA" id="ARBA00022741"/>
    </source>
</evidence>
<dbReference type="PANTHER" id="PTHR45748:SF7">
    <property type="entry name" value="1-PHOSPHATIDYLINOSITOL 3-PHOSPHATE 5-KINASE-RELATED"/>
    <property type="match status" value="1"/>
</dbReference>
<keyword evidence="7" id="KW-1185">Reference proteome</keyword>
<dbReference type="SUPFAM" id="SSF56104">
    <property type="entry name" value="SAICAR synthase-like"/>
    <property type="match status" value="1"/>
</dbReference>